<evidence type="ECO:0000256" key="2">
    <source>
        <dbReference type="PIRSR" id="PIRSR631038-2"/>
    </source>
</evidence>
<name>A0A934W808_9BURK</name>
<dbReference type="NCBIfam" id="TIGR04444">
    <property type="entry name" value="chori_FkbO_Hyg5"/>
    <property type="match status" value="1"/>
</dbReference>
<organism evidence="4 5">
    <name type="scientific">Noviherbaspirillum pedocola</name>
    <dbReference type="NCBI Taxonomy" id="2801341"/>
    <lineage>
        <taxon>Bacteria</taxon>
        <taxon>Pseudomonadati</taxon>
        <taxon>Pseudomonadota</taxon>
        <taxon>Betaproteobacteria</taxon>
        <taxon>Burkholderiales</taxon>
        <taxon>Oxalobacteraceae</taxon>
        <taxon>Noviherbaspirillum</taxon>
    </lineage>
</organism>
<dbReference type="RefSeq" id="WP_200596933.1">
    <property type="nucleotide sequence ID" value="NZ_JAEPBG010000016.1"/>
</dbReference>
<dbReference type="SUPFAM" id="SSF55298">
    <property type="entry name" value="YjgF-like"/>
    <property type="match status" value="1"/>
</dbReference>
<dbReference type="Gene3D" id="3.30.1330.40">
    <property type="entry name" value="RutC-like"/>
    <property type="match status" value="1"/>
</dbReference>
<dbReference type="Pfam" id="PF21168">
    <property type="entry name" value="FkbO_Hyg5-like_N"/>
    <property type="match status" value="1"/>
</dbReference>
<keyword evidence="5" id="KW-1185">Reference proteome</keyword>
<evidence type="ECO:0000313" key="5">
    <source>
        <dbReference type="Proteomes" id="UP000622890"/>
    </source>
</evidence>
<gene>
    <name evidence="4" type="ORF">JJB74_25825</name>
</gene>
<feature type="domain" description="Chorismatase FkbO/Hyg5-like N-terminal" evidence="3">
    <location>
        <begin position="59"/>
        <end position="180"/>
    </location>
</feature>
<sequence length="338" mass="36995">MINCSFVETTRDAAAPRSGLLGQVIYGGHAQRGAVLERLQGIPSLRLPMDRAQAEGFTEIWRVDGTVHEGGDEELLYAHDGEFLFCAGIIPPAPRYADATRELYLRAFDLVERLGYPTIFRIWNFIGGINADNADGLENYRDFCRGRAEAFEAGQSRLHGMPAATGIGMAGAGAAFYLLACRSGAAAHIENTRQVPAWQYPTQYGPRPPSFARASTLQGSSDQASRMLFVSGTASILGHETVHPDDIDGQCRVAIDNIAHLISRENLALHGVATAHALRELDFIKVYYRHGRDLASIRAACCHAFRPDAQIRYIETDICRADLLVEIEALVPTAPRAE</sequence>
<proteinExistence type="predicted"/>
<dbReference type="InterPro" id="IPR049368">
    <property type="entry name" value="FkbO_Hyg5-like_N"/>
</dbReference>
<dbReference type="EMBL" id="JAEPBG010000016">
    <property type="protein sequence ID" value="MBK4738057.1"/>
    <property type="molecule type" value="Genomic_DNA"/>
</dbReference>
<feature type="binding site" evidence="2">
    <location>
        <position position="147"/>
    </location>
    <ligand>
        <name>substrate</name>
    </ligand>
</feature>
<accession>A0A934W808</accession>
<evidence type="ECO:0000313" key="4">
    <source>
        <dbReference type="EMBL" id="MBK4738057.1"/>
    </source>
</evidence>
<comment type="caution">
    <text evidence="4">The sequence shown here is derived from an EMBL/GenBank/DDBJ whole genome shotgun (WGS) entry which is preliminary data.</text>
</comment>
<evidence type="ECO:0000256" key="1">
    <source>
        <dbReference type="PIRSR" id="PIRSR631038-1"/>
    </source>
</evidence>
<dbReference type="AlphaFoldDB" id="A0A934W808"/>
<feature type="binding site" evidence="2">
    <location>
        <position position="200"/>
    </location>
    <ligand>
        <name>substrate</name>
    </ligand>
</feature>
<protein>
    <recommendedName>
        <fullName evidence="3">Chorismatase FkbO/Hyg5-like N-terminal domain-containing protein</fullName>
    </recommendedName>
</protein>
<dbReference type="Proteomes" id="UP000622890">
    <property type="component" value="Unassembled WGS sequence"/>
</dbReference>
<reference evidence="4" key="1">
    <citation type="submission" date="2021-01" db="EMBL/GenBank/DDBJ databases">
        <title>Genome sequence of strain Noviherbaspirillum sp. DKR-6.</title>
        <authorList>
            <person name="Chaudhary D.K."/>
        </authorList>
    </citation>
    <scope>NUCLEOTIDE SEQUENCE</scope>
    <source>
        <strain evidence="4">DKR-6</strain>
    </source>
</reference>
<feature type="binding site" evidence="2">
    <location>
        <position position="140"/>
    </location>
    <ligand>
        <name>substrate</name>
    </ligand>
</feature>
<evidence type="ECO:0000259" key="3">
    <source>
        <dbReference type="Pfam" id="PF21168"/>
    </source>
</evidence>
<dbReference type="InterPro" id="IPR031038">
    <property type="entry name" value="Chori_FkbO_Hyg5"/>
</dbReference>
<feature type="active site" description="Proton acceptor" evidence="1">
    <location>
        <position position="326"/>
    </location>
</feature>
<feature type="binding site" evidence="2">
    <location>
        <position position="213"/>
    </location>
    <ligand>
        <name>substrate</name>
    </ligand>
</feature>
<dbReference type="InterPro" id="IPR035959">
    <property type="entry name" value="RutC-like_sf"/>
</dbReference>